<dbReference type="InterPro" id="IPR037394">
    <property type="entry name" value="TBATA-like"/>
</dbReference>
<feature type="region of interest" description="Disordered" evidence="1">
    <location>
        <begin position="311"/>
        <end position="378"/>
    </location>
</feature>
<feature type="compositionally biased region" description="Polar residues" evidence="1">
    <location>
        <begin position="231"/>
        <end position="246"/>
    </location>
</feature>
<dbReference type="AlphaFoldDB" id="A0A7J6APL8"/>
<accession>A0A7J6APL8</accession>
<dbReference type="PANTHER" id="PTHR33772:SF1">
    <property type="entry name" value="PROTEIN TBATA"/>
    <property type="match status" value="1"/>
</dbReference>
<sequence length="378" mass="42942">MLIVCYLVTINTHTHTHSSERISADLEEQQTHSRESERHEVMESSEERERDDQEALKSKTPAPLMSDLKKVSPRVSTSSSARFGTLSHHSFFSRHNPHPNRVKHISGLNGSLVCIVNDDWYSNTPLFPHPLIRSQVSSSSNHTSISLPFHSTVTQADGAKQAAAMISEAWREELKDLATKVSLSAAAPNKRSEHEIIRDEEPMRRKTQYSSETGRIIPPTSWRTKRRDFHTPNTRPGTRTPQASQIQPGTISLEGQELRVLELLCQILQTDSLSLVQQWLLLARDTEKELVLRMLQQAMCDSPAFLQPPQFPITAQTEPPLQTRRKRRMRSVYSAGEMDKEKAVKEKPERIGEAEVLRVQQDESENINDSASQHEHSQ</sequence>
<evidence type="ECO:0000256" key="1">
    <source>
        <dbReference type="SAM" id="MobiDB-lite"/>
    </source>
</evidence>
<feature type="region of interest" description="Disordered" evidence="1">
    <location>
        <begin position="16"/>
        <end position="73"/>
    </location>
</feature>
<keyword evidence="3" id="KW-1185">Reference proteome</keyword>
<feature type="region of interest" description="Disordered" evidence="1">
    <location>
        <begin position="224"/>
        <end position="246"/>
    </location>
</feature>
<gene>
    <name evidence="2" type="ORF">AMELA_G00108970</name>
</gene>
<feature type="compositionally biased region" description="Basic and acidic residues" evidence="1">
    <location>
        <begin position="337"/>
        <end position="356"/>
    </location>
</feature>
<proteinExistence type="predicted"/>
<evidence type="ECO:0000313" key="2">
    <source>
        <dbReference type="EMBL" id="KAF4084705.1"/>
    </source>
</evidence>
<organism evidence="2 3">
    <name type="scientific">Ameiurus melas</name>
    <name type="common">Black bullhead</name>
    <name type="synonym">Silurus melas</name>
    <dbReference type="NCBI Taxonomy" id="219545"/>
    <lineage>
        <taxon>Eukaryota</taxon>
        <taxon>Metazoa</taxon>
        <taxon>Chordata</taxon>
        <taxon>Craniata</taxon>
        <taxon>Vertebrata</taxon>
        <taxon>Euteleostomi</taxon>
        <taxon>Actinopterygii</taxon>
        <taxon>Neopterygii</taxon>
        <taxon>Teleostei</taxon>
        <taxon>Ostariophysi</taxon>
        <taxon>Siluriformes</taxon>
        <taxon>Ictaluridae</taxon>
        <taxon>Ameiurus</taxon>
    </lineage>
</organism>
<dbReference type="EMBL" id="JAAGNN010000009">
    <property type="protein sequence ID" value="KAF4084705.1"/>
    <property type="molecule type" value="Genomic_DNA"/>
</dbReference>
<name>A0A7J6APL8_AMEME</name>
<evidence type="ECO:0008006" key="4">
    <source>
        <dbReference type="Google" id="ProtNLM"/>
    </source>
</evidence>
<comment type="caution">
    <text evidence="2">The sequence shown here is derived from an EMBL/GenBank/DDBJ whole genome shotgun (WGS) entry which is preliminary data.</text>
</comment>
<evidence type="ECO:0000313" key="3">
    <source>
        <dbReference type="Proteomes" id="UP000593565"/>
    </source>
</evidence>
<dbReference type="Pfam" id="PF15256">
    <property type="entry name" value="SPATIAL"/>
    <property type="match status" value="1"/>
</dbReference>
<dbReference type="PANTHER" id="PTHR33772">
    <property type="entry name" value="THYMUS, BRAIN AND TESTES-ASSOCIATED"/>
    <property type="match status" value="1"/>
</dbReference>
<reference evidence="2 3" key="1">
    <citation type="submission" date="2020-02" db="EMBL/GenBank/DDBJ databases">
        <title>A chromosome-scale genome assembly of the black bullhead catfish (Ameiurus melas).</title>
        <authorList>
            <person name="Wen M."/>
            <person name="Zham M."/>
            <person name="Cabau C."/>
            <person name="Klopp C."/>
            <person name="Donnadieu C."/>
            <person name="Roques C."/>
            <person name="Bouchez O."/>
            <person name="Lampietro C."/>
            <person name="Jouanno E."/>
            <person name="Herpin A."/>
            <person name="Louis A."/>
            <person name="Berthelot C."/>
            <person name="Parey E."/>
            <person name="Roest-Crollius H."/>
            <person name="Braasch I."/>
            <person name="Postlethwait J."/>
            <person name="Robinson-Rechavi M."/>
            <person name="Echchiki A."/>
            <person name="Begum T."/>
            <person name="Montfort J."/>
            <person name="Schartl M."/>
            <person name="Bobe J."/>
            <person name="Guiguen Y."/>
        </authorList>
    </citation>
    <scope>NUCLEOTIDE SEQUENCE [LARGE SCALE GENOMIC DNA]</scope>
    <source>
        <strain evidence="2">M_S1</strain>
        <tissue evidence="2">Blood</tissue>
    </source>
</reference>
<dbReference type="Proteomes" id="UP000593565">
    <property type="component" value="Unassembled WGS sequence"/>
</dbReference>
<protein>
    <recommendedName>
        <fullName evidence="4">Protein TBATA</fullName>
    </recommendedName>
</protein>
<feature type="compositionally biased region" description="Basic and acidic residues" evidence="1">
    <location>
        <begin position="17"/>
        <end position="57"/>
    </location>
</feature>